<reference evidence="9" key="1">
    <citation type="submission" date="2018-02" db="EMBL/GenBank/DDBJ databases">
        <authorList>
            <person name="Hausmann B."/>
        </authorList>
    </citation>
    <scope>NUCLEOTIDE SEQUENCE [LARGE SCALE GENOMIC DNA]</scope>
    <source>
        <strain evidence="9">Peat soil MAG SbF1</strain>
    </source>
</reference>
<keyword evidence="6 7" id="KW-0472">Membrane</keyword>
<gene>
    <name evidence="8" type="ORF">SBF1_750005</name>
</gene>
<dbReference type="InterPro" id="IPR003688">
    <property type="entry name" value="TraG/VirD4"/>
</dbReference>
<feature type="transmembrane region" description="Helical" evidence="7">
    <location>
        <begin position="57"/>
        <end position="77"/>
    </location>
</feature>
<evidence type="ECO:0000313" key="8">
    <source>
        <dbReference type="EMBL" id="SPF54365.1"/>
    </source>
</evidence>
<protein>
    <recommendedName>
        <fullName evidence="10">Type IV secretory pathway, VirD4 component</fullName>
    </recommendedName>
</protein>
<dbReference type="AlphaFoldDB" id="A0A2U3LR11"/>
<feature type="transmembrane region" description="Helical" evidence="7">
    <location>
        <begin position="97"/>
        <end position="113"/>
    </location>
</feature>
<dbReference type="PANTHER" id="PTHR37937">
    <property type="entry name" value="CONJUGATIVE TRANSFER: DNA TRANSPORT"/>
    <property type="match status" value="1"/>
</dbReference>
<evidence type="ECO:0000256" key="6">
    <source>
        <dbReference type="ARBA" id="ARBA00023136"/>
    </source>
</evidence>
<feature type="transmembrane region" description="Helical" evidence="7">
    <location>
        <begin position="12"/>
        <end position="45"/>
    </location>
</feature>
<dbReference type="Pfam" id="PF02534">
    <property type="entry name" value="T4SS-DNA_transf"/>
    <property type="match status" value="1"/>
</dbReference>
<keyword evidence="3" id="KW-1003">Cell membrane</keyword>
<evidence type="ECO:0000313" key="9">
    <source>
        <dbReference type="Proteomes" id="UP000238916"/>
    </source>
</evidence>
<dbReference type="OrthoDB" id="9766496at2"/>
<keyword evidence="5 7" id="KW-1133">Transmembrane helix</keyword>
<evidence type="ECO:0008006" key="10">
    <source>
        <dbReference type="Google" id="ProtNLM"/>
    </source>
</evidence>
<dbReference type="Proteomes" id="UP000238916">
    <property type="component" value="Unassembled WGS sequence"/>
</dbReference>
<dbReference type="CDD" id="cd01127">
    <property type="entry name" value="TrwB_TraG_TraD_VirD4"/>
    <property type="match status" value="1"/>
</dbReference>
<dbReference type="EMBL" id="OMOF01000723">
    <property type="protein sequence ID" value="SPF54365.1"/>
    <property type="molecule type" value="Genomic_DNA"/>
</dbReference>
<dbReference type="SUPFAM" id="SSF52540">
    <property type="entry name" value="P-loop containing nucleoside triphosphate hydrolases"/>
    <property type="match status" value="1"/>
</dbReference>
<organism evidence="8 9">
    <name type="scientific">Candidatus Desulfosporosinus infrequens</name>
    <dbReference type="NCBI Taxonomy" id="2043169"/>
    <lineage>
        <taxon>Bacteria</taxon>
        <taxon>Bacillati</taxon>
        <taxon>Bacillota</taxon>
        <taxon>Clostridia</taxon>
        <taxon>Eubacteriales</taxon>
        <taxon>Desulfitobacteriaceae</taxon>
        <taxon>Desulfosporosinus</taxon>
    </lineage>
</organism>
<evidence type="ECO:0000256" key="1">
    <source>
        <dbReference type="ARBA" id="ARBA00004651"/>
    </source>
</evidence>
<accession>A0A2U3LR11</accession>
<evidence type="ECO:0000256" key="4">
    <source>
        <dbReference type="ARBA" id="ARBA00022692"/>
    </source>
</evidence>
<dbReference type="NCBIfam" id="NF045973">
    <property type="entry name" value="conju_CD1115"/>
    <property type="match status" value="1"/>
</dbReference>
<evidence type="ECO:0000256" key="3">
    <source>
        <dbReference type="ARBA" id="ARBA00022475"/>
    </source>
</evidence>
<dbReference type="Gene3D" id="3.40.50.300">
    <property type="entry name" value="P-loop containing nucleotide triphosphate hydrolases"/>
    <property type="match status" value="2"/>
</dbReference>
<dbReference type="PANTHER" id="PTHR37937:SF1">
    <property type="entry name" value="CONJUGATIVE TRANSFER: DNA TRANSPORT"/>
    <property type="match status" value="1"/>
</dbReference>
<comment type="similarity">
    <text evidence="2">Belongs to the VirD4/TraG family.</text>
</comment>
<keyword evidence="4 7" id="KW-0812">Transmembrane</keyword>
<dbReference type="GO" id="GO:0005886">
    <property type="term" value="C:plasma membrane"/>
    <property type="evidence" value="ECO:0007669"/>
    <property type="project" value="UniProtKB-SubCell"/>
</dbReference>
<name>A0A2U3LR11_9FIRM</name>
<comment type="subcellular location">
    <subcellularLocation>
        <location evidence="1">Cell membrane</location>
        <topology evidence="1">Multi-pass membrane protein</topology>
    </subcellularLocation>
</comment>
<evidence type="ECO:0000256" key="2">
    <source>
        <dbReference type="ARBA" id="ARBA00008806"/>
    </source>
</evidence>
<dbReference type="InterPro" id="IPR027417">
    <property type="entry name" value="P-loop_NTPase"/>
</dbReference>
<dbReference type="InterPro" id="IPR051539">
    <property type="entry name" value="T4SS-coupling_protein"/>
</dbReference>
<evidence type="ECO:0000256" key="7">
    <source>
        <dbReference type="SAM" id="Phobius"/>
    </source>
</evidence>
<feature type="transmembrane region" description="Helical" evidence="7">
    <location>
        <begin position="125"/>
        <end position="145"/>
    </location>
</feature>
<proteinExistence type="inferred from homology"/>
<evidence type="ECO:0000256" key="5">
    <source>
        <dbReference type="ARBA" id="ARBA00022989"/>
    </source>
</evidence>
<sequence length="672" mass="74279">MFAMSRRKPFAFYIVAVLVILFGASLLITIYPLLAALAVVVTLSLIVRHRAVTMVTGGIWFLAYLDFSLIGALTTWNALNSAPVPFPASAMTEAEKFISPLYATGLGAAALIWPKQPAAKLASHAFWSFQPWLAAILALGILFVMTRAAKGEQNIFSDMYESIFGGVARREKHEERGSARWARSGELRTVLKFGPSGTILGLDGRRPLFLPLDSRTMNQNIIIFGPTGSRKTRSIMQPAIFQAVENCESIVITDPKGELAKASATWIRAQGYEVKILNLVDIAFSDQFNPMGFVNNAQDALDLASALVDNSPSGEKKTSGGDDQFWDDAMRSYYQALILYIVHELPNSQKHLGNLLEIAARWGSDQAKLEELFAKLDPQHPARRAFELGFKVAEDKTRSGILISAASRIGLWQSLDVCSLTSGTNGIDIADIGRKKTAVFLILSDTKNTMRPLSSMFFNQLFSTLFQVADQNGGTLPVKVRIIADELANIGRIHELDKRLSITRSRGIGFVGVFQNKKQMETIYPAYESIRSSCDVLICLGSNDNETSKYISDSLGDQTIETESQSQKISEVFNGSNSRSTSSRKLMAPDEILRLDNDEEIVILRGQFPARLKKYDFSMHPAAKEMRETRIENWPFATRAEVEYFAPPEIDQVAATSQDGAPSPSTFFGEDF</sequence>